<dbReference type="SMART" id="SM00220">
    <property type="entry name" value="S_TKc"/>
    <property type="match status" value="1"/>
</dbReference>
<keyword evidence="3" id="KW-0808">Transferase</keyword>
<feature type="compositionally biased region" description="Polar residues" evidence="10">
    <location>
        <begin position="55"/>
        <end position="64"/>
    </location>
</feature>
<keyword evidence="6 9" id="KW-0067">ATP-binding</keyword>
<keyword evidence="5 12" id="KW-0418">Kinase</keyword>
<dbReference type="Pfam" id="PF00069">
    <property type="entry name" value="Pkinase"/>
    <property type="match status" value="1"/>
</dbReference>
<dbReference type="PROSITE" id="PS00108">
    <property type="entry name" value="PROTEIN_KINASE_ST"/>
    <property type="match status" value="1"/>
</dbReference>
<dbReference type="PROSITE" id="PS50011">
    <property type="entry name" value="PROTEIN_KINASE_DOM"/>
    <property type="match status" value="1"/>
</dbReference>
<dbReference type="PANTHER" id="PTHR24343">
    <property type="entry name" value="SERINE/THREONINE KINASE"/>
    <property type="match status" value="1"/>
</dbReference>
<dbReference type="EMBL" id="JAGMWT010000015">
    <property type="protein sequence ID" value="KAH7116043.1"/>
    <property type="molecule type" value="Genomic_DNA"/>
</dbReference>
<keyword evidence="4 9" id="KW-0547">Nucleotide-binding</keyword>
<feature type="compositionally biased region" description="Low complexity" evidence="10">
    <location>
        <begin position="217"/>
        <end position="231"/>
    </location>
</feature>
<feature type="region of interest" description="Disordered" evidence="10">
    <location>
        <begin position="774"/>
        <end position="801"/>
    </location>
</feature>
<dbReference type="InterPro" id="IPR000719">
    <property type="entry name" value="Prot_kinase_dom"/>
</dbReference>
<evidence type="ECO:0000256" key="2">
    <source>
        <dbReference type="ARBA" id="ARBA00022527"/>
    </source>
</evidence>
<comment type="catalytic activity">
    <reaction evidence="7">
        <text>L-threonyl-[protein] + ATP = O-phospho-L-threonyl-[protein] + ADP + H(+)</text>
        <dbReference type="Rhea" id="RHEA:46608"/>
        <dbReference type="Rhea" id="RHEA-COMP:11060"/>
        <dbReference type="Rhea" id="RHEA-COMP:11605"/>
        <dbReference type="ChEBI" id="CHEBI:15378"/>
        <dbReference type="ChEBI" id="CHEBI:30013"/>
        <dbReference type="ChEBI" id="CHEBI:30616"/>
        <dbReference type="ChEBI" id="CHEBI:61977"/>
        <dbReference type="ChEBI" id="CHEBI:456216"/>
        <dbReference type="EC" id="2.7.11.1"/>
    </reaction>
</comment>
<dbReference type="InterPro" id="IPR008271">
    <property type="entry name" value="Ser/Thr_kinase_AS"/>
</dbReference>
<feature type="compositionally biased region" description="Basic residues" evidence="10">
    <location>
        <begin position="683"/>
        <end position="693"/>
    </location>
</feature>
<evidence type="ECO:0000256" key="8">
    <source>
        <dbReference type="ARBA" id="ARBA00048679"/>
    </source>
</evidence>
<evidence type="ECO:0000256" key="5">
    <source>
        <dbReference type="ARBA" id="ARBA00022777"/>
    </source>
</evidence>
<dbReference type="EC" id="2.7.11.1" evidence="1"/>
<feature type="compositionally biased region" description="Polar residues" evidence="10">
    <location>
        <begin position="791"/>
        <end position="801"/>
    </location>
</feature>
<feature type="compositionally biased region" description="Basic and acidic residues" evidence="10">
    <location>
        <begin position="654"/>
        <end position="665"/>
    </location>
</feature>
<dbReference type="InterPro" id="IPR011009">
    <property type="entry name" value="Kinase-like_dom_sf"/>
</dbReference>
<evidence type="ECO:0000256" key="7">
    <source>
        <dbReference type="ARBA" id="ARBA00047899"/>
    </source>
</evidence>
<feature type="compositionally biased region" description="Low complexity" evidence="10">
    <location>
        <begin position="25"/>
        <end position="35"/>
    </location>
</feature>
<gene>
    <name evidence="12" type="ORF">B0J11DRAFT_593737</name>
</gene>
<dbReference type="GO" id="GO:0005829">
    <property type="term" value="C:cytosol"/>
    <property type="evidence" value="ECO:0007669"/>
    <property type="project" value="TreeGrafter"/>
</dbReference>
<feature type="compositionally biased region" description="Low complexity" evidence="10">
    <location>
        <begin position="178"/>
        <end position="193"/>
    </location>
</feature>
<evidence type="ECO:0000256" key="6">
    <source>
        <dbReference type="ARBA" id="ARBA00022840"/>
    </source>
</evidence>
<feature type="region of interest" description="Disordered" evidence="10">
    <location>
        <begin position="634"/>
        <end position="720"/>
    </location>
</feature>
<protein>
    <recommendedName>
        <fullName evidence="1">non-specific serine/threonine protein kinase</fullName>
        <ecNumber evidence="1">2.7.11.1</ecNumber>
    </recommendedName>
</protein>
<dbReference type="Gene3D" id="1.10.510.10">
    <property type="entry name" value="Transferase(Phosphotransferase) domain 1"/>
    <property type="match status" value="2"/>
</dbReference>
<evidence type="ECO:0000256" key="9">
    <source>
        <dbReference type="PROSITE-ProRule" id="PRU10141"/>
    </source>
</evidence>
<dbReference type="PANTHER" id="PTHR24343:SF137">
    <property type="entry name" value="SERINE_THREONINE-PROTEIN KINASE HRK1"/>
    <property type="match status" value="1"/>
</dbReference>
<comment type="caution">
    <text evidence="12">The sequence shown here is derived from an EMBL/GenBank/DDBJ whole genome shotgun (WGS) entry which is preliminary data.</text>
</comment>
<dbReference type="AlphaFoldDB" id="A0A9P9IC33"/>
<feature type="region of interest" description="Disordered" evidence="10">
    <location>
        <begin position="1"/>
        <end position="406"/>
    </location>
</feature>
<name>A0A9P9IC33_9PLEO</name>
<organism evidence="12 13">
    <name type="scientific">Dendryphion nanum</name>
    <dbReference type="NCBI Taxonomy" id="256645"/>
    <lineage>
        <taxon>Eukaryota</taxon>
        <taxon>Fungi</taxon>
        <taxon>Dikarya</taxon>
        <taxon>Ascomycota</taxon>
        <taxon>Pezizomycotina</taxon>
        <taxon>Dothideomycetes</taxon>
        <taxon>Pleosporomycetidae</taxon>
        <taxon>Pleosporales</taxon>
        <taxon>Torulaceae</taxon>
        <taxon>Dendryphion</taxon>
    </lineage>
</organism>
<dbReference type="GO" id="GO:0004674">
    <property type="term" value="F:protein serine/threonine kinase activity"/>
    <property type="evidence" value="ECO:0007669"/>
    <property type="project" value="UniProtKB-KW"/>
</dbReference>
<feature type="compositionally biased region" description="Polar residues" evidence="10">
    <location>
        <begin position="239"/>
        <end position="248"/>
    </location>
</feature>
<dbReference type="OrthoDB" id="6513151at2759"/>
<feature type="binding site" evidence="9">
    <location>
        <position position="446"/>
    </location>
    <ligand>
        <name>ATP</name>
        <dbReference type="ChEBI" id="CHEBI:30616"/>
    </ligand>
</feature>
<feature type="compositionally biased region" description="Pro residues" evidence="10">
    <location>
        <begin position="152"/>
        <end position="161"/>
    </location>
</feature>
<evidence type="ECO:0000256" key="10">
    <source>
        <dbReference type="SAM" id="MobiDB-lite"/>
    </source>
</evidence>
<dbReference type="Proteomes" id="UP000700596">
    <property type="component" value="Unassembled WGS sequence"/>
</dbReference>
<evidence type="ECO:0000256" key="1">
    <source>
        <dbReference type="ARBA" id="ARBA00012513"/>
    </source>
</evidence>
<reference evidence="12" key="1">
    <citation type="journal article" date="2021" name="Nat. Commun.">
        <title>Genetic determinants of endophytism in the Arabidopsis root mycobiome.</title>
        <authorList>
            <person name="Mesny F."/>
            <person name="Miyauchi S."/>
            <person name="Thiergart T."/>
            <person name="Pickel B."/>
            <person name="Atanasova L."/>
            <person name="Karlsson M."/>
            <person name="Huettel B."/>
            <person name="Barry K.W."/>
            <person name="Haridas S."/>
            <person name="Chen C."/>
            <person name="Bauer D."/>
            <person name="Andreopoulos W."/>
            <person name="Pangilinan J."/>
            <person name="LaButti K."/>
            <person name="Riley R."/>
            <person name="Lipzen A."/>
            <person name="Clum A."/>
            <person name="Drula E."/>
            <person name="Henrissat B."/>
            <person name="Kohler A."/>
            <person name="Grigoriev I.V."/>
            <person name="Martin F.M."/>
            <person name="Hacquard S."/>
        </authorList>
    </citation>
    <scope>NUCLEOTIDE SEQUENCE</scope>
    <source>
        <strain evidence="12">MPI-CAGE-CH-0243</strain>
    </source>
</reference>
<dbReference type="InterPro" id="IPR017441">
    <property type="entry name" value="Protein_kinase_ATP_BS"/>
</dbReference>
<keyword evidence="13" id="KW-1185">Reference proteome</keyword>
<dbReference type="FunFam" id="1.10.510.10:FF:000595">
    <property type="entry name" value="Protein kinase, putative (AFU_orthologue AFUA_5G11840)"/>
    <property type="match status" value="1"/>
</dbReference>
<feature type="compositionally biased region" description="Polar residues" evidence="10">
    <location>
        <begin position="699"/>
        <end position="716"/>
    </location>
</feature>
<proteinExistence type="predicted"/>
<dbReference type="GO" id="GO:0005524">
    <property type="term" value="F:ATP binding"/>
    <property type="evidence" value="ECO:0007669"/>
    <property type="project" value="UniProtKB-UniRule"/>
</dbReference>
<evidence type="ECO:0000313" key="12">
    <source>
        <dbReference type="EMBL" id="KAH7116043.1"/>
    </source>
</evidence>
<dbReference type="PROSITE" id="PS00107">
    <property type="entry name" value="PROTEIN_KINASE_ATP"/>
    <property type="match status" value="1"/>
</dbReference>
<sequence length="801" mass="87254">MTSAPQELQPAQAVRFSDVKEEIEPSAAPAAASPESNHHHTEQLDPEAEKEIRNLSKSIQSSRCQARRMENFSFEPVSLPPSRAPSPSPATRTTSAHSGHRASIGPRPSPPTSAMHSPPLTPAGTSSHDGKTGNVSDPRRGRSDPAMMTPQVSPPHEPPPTSIDSGQGERRPQSLIASDSPRNSRQPSPRPTSATDLPGVVGAHPKHPPTFSVGPHGDSLPPSRDPSPSGSTGVRTPAPNASGTSTPIYSRPFTPSGDKDDPYSRSKRPPQPRNLDSLDARFIFGHRDHRKPISASASTATLPLPRSKGTSSETSSLKEERRSGLFGGSKHHHGSGDDSDARPSTAKQHHHGSMSELKRFFKLGGKSKDKRGQSPAPSVKGEKSSRSKKSGLMTPPLTHGSGSVPFADDHGLQSRYGKFGKVLGSGAGGSVRLMKRSTDGVTFAVKQFRARHSYETERDYNKKVTAEFCIGSTLHHGNIIETMDLVNEKGNYYVVMEYAPYDLFAIVMTGKMSREEVTCCTLQILSGVTYLHSMGLAHRDLKLDNVVVNEHGIMKIIDFGSATVFRYPFENDVVLASGIVGSDPYLAPEVYDLSKYDPQPTDVWSLAIIFCCMTLRRFPWKAPRVSDNSYKLFVSPPNDGPRSITQNSQSYAELKTEGGGDDRHQNGAQSEPASRQPSDQRSQSHHHHHHRKDGSHSDPVSQENQSGASNSNNVREQPQVIKGPWRLLRLLPRESRHIIGRMLELDPKKRATLEEILDDKWIKNSQVCAQEEAGSIIRAENHEHTLEPGSGSASAPGTKQK</sequence>
<dbReference type="SUPFAM" id="SSF56112">
    <property type="entry name" value="Protein kinase-like (PK-like)"/>
    <property type="match status" value="1"/>
</dbReference>
<evidence type="ECO:0000256" key="3">
    <source>
        <dbReference type="ARBA" id="ARBA00022679"/>
    </source>
</evidence>
<comment type="catalytic activity">
    <reaction evidence="8">
        <text>L-seryl-[protein] + ATP = O-phospho-L-seryl-[protein] + ADP + H(+)</text>
        <dbReference type="Rhea" id="RHEA:17989"/>
        <dbReference type="Rhea" id="RHEA-COMP:9863"/>
        <dbReference type="Rhea" id="RHEA-COMP:11604"/>
        <dbReference type="ChEBI" id="CHEBI:15378"/>
        <dbReference type="ChEBI" id="CHEBI:29999"/>
        <dbReference type="ChEBI" id="CHEBI:30616"/>
        <dbReference type="ChEBI" id="CHEBI:83421"/>
        <dbReference type="ChEBI" id="CHEBI:456216"/>
        <dbReference type="EC" id="2.7.11.1"/>
    </reaction>
</comment>
<accession>A0A9P9IC33</accession>
<keyword evidence="2" id="KW-0723">Serine/threonine-protein kinase</keyword>
<evidence type="ECO:0000256" key="4">
    <source>
        <dbReference type="ARBA" id="ARBA00022741"/>
    </source>
</evidence>
<evidence type="ECO:0000313" key="13">
    <source>
        <dbReference type="Proteomes" id="UP000700596"/>
    </source>
</evidence>
<evidence type="ECO:0000259" key="11">
    <source>
        <dbReference type="PROSITE" id="PS50011"/>
    </source>
</evidence>
<feature type="domain" description="Protein kinase" evidence="11">
    <location>
        <begin position="417"/>
        <end position="762"/>
    </location>
</feature>
<feature type="compositionally biased region" description="Pro residues" evidence="10">
    <location>
        <begin position="78"/>
        <end position="88"/>
    </location>
</feature>
<feature type="compositionally biased region" description="Basic and acidic residues" evidence="10">
    <location>
        <begin position="36"/>
        <end position="54"/>
    </location>
</feature>